<proteinExistence type="predicted"/>
<dbReference type="Pfam" id="PF07456">
    <property type="entry name" value="Hpre_diP_synt_I"/>
    <property type="match status" value="1"/>
</dbReference>
<feature type="transmembrane region" description="Helical" evidence="1">
    <location>
        <begin position="187"/>
        <end position="213"/>
    </location>
</feature>
<protein>
    <submittedName>
        <fullName evidence="2">Putative membrane protein</fullName>
    </submittedName>
</protein>
<dbReference type="STRING" id="158190.SpiGrapes_1026"/>
<evidence type="ECO:0000313" key="2">
    <source>
        <dbReference type="EMBL" id="AEV28850.1"/>
    </source>
</evidence>
<gene>
    <name evidence="2" type="ordered locus">SpiGrapes_1026</name>
</gene>
<dbReference type="AlphaFoldDB" id="G8QRR7"/>
<dbReference type="HOGENOM" id="CLU_044846_0_0_12"/>
<keyword evidence="3" id="KW-1185">Reference proteome</keyword>
<feature type="transmembrane region" description="Helical" evidence="1">
    <location>
        <begin position="225"/>
        <end position="243"/>
    </location>
</feature>
<evidence type="ECO:0000256" key="1">
    <source>
        <dbReference type="SAM" id="Phobius"/>
    </source>
</evidence>
<organism evidence="2 3">
    <name type="scientific">Sphaerochaeta pleomorpha (strain ATCC BAA-1885 / DSM 22778 / Grapes)</name>
    <dbReference type="NCBI Taxonomy" id="158190"/>
    <lineage>
        <taxon>Bacteria</taxon>
        <taxon>Pseudomonadati</taxon>
        <taxon>Spirochaetota</taxon>
        <taxon>Spirochaetia</taxon>
        <taxon>Spirochaetales</taxon>
        <taxon>Sphaerochaetaceae</taxon>
        <taxon>Sphaerochaeta</taxon>
    </lineage>
</organism>
<dbReference type="RefSeq" id="WP_014269699.1">
    <property type="nucleotide sequence ID" value="NC_016633.1"/>
</dbReference>
<dbReference type="InterPro" id="IPR010898">
    <property type="entry name" value="Hpre_diP_synth_I"/>
</dbReference>
<feature type="transmembrane region" description="Helical" evidence="1">
    <location>
        <begin position="131"/>
        <end position="156"/>
    </location>
</feature>
<keyword evidence="1" id="KW-1133">Transmembrane helix</keyword>
<dbReference type="EMBL" id="CP003155">
    <property type="protein sequence ID" value="AEV28850.1"/>
    <property type="molecule type" value="Genomic_DNA"/>
</dbReference>
<dbReference type="Proteomes" id="UP000005632">
    <property type="component" value="Chromosome"/>
</dbReference>
<name>G8QRR7_SPHPG</name>
<reference evidence="2 3" key="1">
    <citation type="submission" date="2011-11" db="EMBL/GenBank/DDBJ databases">
        <title>Complete sequence of Spirochaeta sp. grapes.</title>
        <authorList>
            <consortium name="US DOE Joint Genome Institute"/>
            <person name="Lucas S."/>
            <person name="Han J."/>
            <person name="Lapidus A."/>
            <person name="Cheng J.-F."/>
            <person name="Goodwin L."/>
            <person name="Pitluck S."/>
            <person name="Peters L."/>
            <person name="Ovchinnikova G."/>
            <person name="Munk A.C."/>
            <person name="Detter J.C."/>
            <person name="Han C."/>
            <person name="Tapia R."/>
            <person name="Land M."/>
            <person name="Hauser L."/>
            <person name="Kyrpides N."/>
            <person name="Ivanova N."/>
            <person name="Pagani I."/>
            <person name="Ritalahtilisa K."/>
            <person name="Loeffler F."/>
            <person name="Woyke T."/>
        </authorList>
    </citation>
    <scope>NUCLEOTIDE SEQUENCE [LARGE SCALE GENOMIC DNA]</scope>
    <source>
        <strain evidence="3">ATCC BAA-1885 / DSM 22778 / Grapes</strain>
    </source>
</reference>
<keyword evidence="1" id="KW-0812">Transmembrane</keyword>
<accession>G8QRR7</accession>
<dbReference type="eggNOG" id="COG4769">
    <property type="taxonomic scope" value="Bacteria"/>
</dbReference>
<dbReference type="OrthoDB" id="307757at2"/>
<keyword evidence="1" id="KW-0472">Membrane</keyword>
<feature type="transmembrane region" description="Helical" evidence="1">
    <location>
        <begin position="71"/>
        <end position="89"/>
    </location>
</feature>
<evidence type="ECO:0000313" key="3">
    <source>
        <dbReference type="Proteomes" id="UP000005632"/>
    </source>
</evidence>
<dbReference type="KEGG" id="sgp:SpiGrapes_1026"/>
<sequence>MSRIERKIAFVAATTLLCATLEYLIPKPLPFLKLGLANLPLLICLEFFTFKQFFILLLLKSIGQGFVSGTLFSYLFLISLAGTLSSGIIMKALKSLFKDRISLVGCSLAGAMASNFAQLQVASVVAYGKAIWVAAPLMLSIGLASSFVLGLLAQIYQQRGTIPALLQTDTLELSLPLMQEREHNASVAIASLLCILAILLVDQFPALALITLLMYVLQFIAHRRILVIPPLMLLFSMVLLSLFEPNGKVLLSIGSVALTDGALNLALVKALRLVCLLSASQCISASNPNLKGRLLAYIPLTLGYFNLLSSSFKSGGGSLIERVDRALIATASGEHTVTVRGKKAARTISKPLFSLVSFCVCSVAILSKFLF</sequence>
<feature type="transmembrane region" description="Helical" evidence="1">
    <location>
        <begin position="352"/>
        <end position="370"/>
    </location>
</feature>
<feature type="transmembrane region" description="Helical" evidence="1">
    <location>
        <begin position="40"/>
        <end position="59"/>
    </location>
</feature>